<dbReference type="GO" id="GO:0005886">
    <property type="term" value="C:plasma membrane"/>
    <property type="evidence" value="ECO:0007669"/>
    <property type="project" value="UniProtKB-SubCell"/>
</dbReference>
<dbReference type="Gene3D" id="1.20.1250.20">
    <property type="entry name" value="MFS general substrate transporter like domains"/>
    <property type="match status" value="1"/>
</dbReference>
<keyword evidence="7 8" id="KW-0472">Membrane</keyword>
<keyword evidence="6 8" id="KW-1133">Transmembrane helix</keyword>
<evidence type="ECO:0000256" key="1">
    <source>
        <dbReference type="ARBA" id="ARBA00004651"/>
    </source>
</evidence>
<sequence length="156" mass="16821">MVPKSSPSFQLRNKLSAGFACTLKWYDFVVYTNLGLLMGELFFPVGDPLLSLIYVYGAFAIGFLGRPLGGVVFGMIGEAYGRKMALLASVSLMSVASLAIGFLPDFSVVGWYAPAAIILFRFLQGVSTGGGNILVLCSIWLSWLPKVRRRITIAGA</sequence>
<evidence type="ECO:0000259" key="9">
    <source>
        <dbReference type="PROSITE" id="PS50850"/>
    </source>
</evidence>
<dbReference type="PANTHER" id="PTHR43528">
    <property type="entry name" value="ALPHA-KETOGLUTARATE PERMEASE"/>
    <property type="match status" value="1"/>
</dbReference>
<dbReference type="SUPFAM" id="SSF103473">
    <property type="entry name" value="MFS general substrate transporter"/>
    <property type="match status" value="1"/>
</dbReference>
<dbReference type="PANTHER" id="PTHR43528:SF1">
    <property type="entry name" value="ALPHA-KETOGLUTARATE PERMEASE"/>
    <property type="match status" value="1"/>
</dbReference>
<keyword evidence="5" id="KW-0769">Symport</keyword>
<dbReference type="STRING" id="1137799.GZ78_10015"/>
<dbReference type="PROSITE" id="PS50850">
    <property type="entry name" value="MFS"/>
    <property type="match status" value="1"/>
</dbReference>
<comment type="subcellular location">
    <subcellularLocation>
        <location evidence="1">Cell membrane</location>
        <topology evidence="1">Multi-pass membrane protein</topology>
    </subcellularLocation>
</comment>
<dbReference type="RefSeq" id="WP_034834922.1">
    <property type="nucleotide sequence ID" value="NZ_JOKH01000002.1"/>
</dbReference>
<reference evidence="10 11" key="1">
    <citation type="submission" date="2014-06" db="EMBL/GenBank/DDBJ databases">
        <title>Whole Genome Sequences of Three Symbiotic Endozoicomonas Bacteria.</title>
        <authorList>
            <person name="Neave M.J."/>
            <person name="Apprill A."/>
            <person name="Voolstra C.R."/>
        </authorList>
    </citation>
    <scope>NUCLEOTIDE SEQUENCE [LARGE SCALE GENOMIC DNA]</scope>
    <source>
        <strain evidence="10 11">DSM 25634</strain>
    </source>
</reference>
<evidence type="ECO:0000313" key="11">
    <source>
        <dbReference type="Proteomes" id="UP000028073"/>
    </source>
</evidence>
<dbReference type="InterPro" id="IPR051084">
    <property type="entry name" value="H+-coupled_symporters"/>
</dbReference>
<evidence type="ECO:0000256" key="5">
    <source>
        <dbReference type="ARBA" id="ARBA00022847"/>
    </source>
</evidence>
<feature type="domain" description="Major facilitator superfamily (MFS) profile" evidence="9">
    <location>
        <begin position="13"/>
        <end position="156"/>
    </location>
</feature>
<dbReference type="Pfam" id="PF00083">
    <property type="entry name" value="Sugar_tr"/>
    <property type="match status" value="1"/>
</dbReference>
<dbReference type="eggNOG" id="COG0477">
    <property type="taxonomic scope" value="Bacteria"/>
</dbReference>
<keyword evidence="4 8" id="KW-0812">Transmembrane</keyword>
<accession>A0A081NHM1</accession>
<evidence type="ECO:0000256" key="4">
    <source>
        <dbReference type="ARBA" id="ARBA00022692"/>
    </source>
</evidence>
<evidence type="ECO:0000256" key="3">
    <source>
        <dbReference type="ARBA" id="ARBA00022475"/>
    </source>
</evidence>
<dbReference type="EMBL" id="JOKH01000002">
    <property type="protein sequence ID" value="KEQ17944.1"/>
    <property type="molecule type" value="Genomic_DNA"/>
</dbReference>
<name>A0A081NHM1_9GAMM</name>
<keyword evidence="2" id="KW-0813">Transport</keyword>
<dbReference type="AlphaFoldDB" id="A0A081NHM1"/>
<evidence type="ECO:0000256" key="6">
    <source>
        <dbReference type="ARBA" id="ARBA00022989"/>
    </source>
</evidence>
<dbReference type="InterPro" id="IPR036259">
    <property type="entry name" value="MFS_trans_sf"/>
</dbReference>
<evidence type="ECO:0000313" key="10">
    <source>
        <dbReference type="EMBL" id="KEQ17944.1"/>
    </source>
</evidence>
<dbReference type="OrthoDB" id="3690818at2"/>
<feature type="transmembrane region" description="Helical" evidence="8">
    <location>
        <begin position="84"/>
        <end position="103"/>
    </location>
</feature>
<proteinExistence type="predicted"/>
<dbReference type="Proteomes" id="UP000028073">
    <property type="component" value="Unassembled WGS sequence"/>
</dbReference>
<feature type="transmembrane region" description="Helical" evidence="8">
    <location>
        <begin position="53"/>
        <end position="77"/>
    </location>
</feature>
<protein>
    <recommendedName>
        <fullName evidence="9">Major facilitator superfamily (MFS) profile domain-containing protein</fullName>
    </recommendedName>
</protein>
<dbReference type="InterPro" id="IPR020846">
    <property type="entry name" value="MFS_dom"/>
</dbReference>
<comment type="caution">
    <text evidence="10">The sequence shown here is derived from an EMBL/GenBank/DDBJ whole genome shotgun (WGS) entry which is preliminary data.</text>
</comment>
<gene>
    <name evidence="10" type="ORF">GZ78_10015</name>
</gene>
<evidence type="ECO:0000256" key="7">
    <source>
        <dbReference type="ARBA" id="ARBA00023136"/>
    </source>
</evidence>
<keyword evidence="3" id="KW-1003">Cell membrane</keyword>
<dbReference type="GO" id="GO:0015293">
    <property type="term" value="F:symporter activity"/>
    <property type="evidence" value="ECO:0007669"/>
    <property type="project" value="UniProtKB-KW"/>
</dbReference>
<keyword evidence="11" id="KW-1185">Reference proteome</keyword>
<feature type="transmembrane region" description="Helical" evidence="8">
    <location>
        <begin position="115"/>
        <end position="141"/>
    </location>
</feature>
<evidence type="ECO:0000256" key="2">
    <source>
        <dbReference type="ARBA" id="ARBA00022448"/>
    </source>
</evidence>
<dbReference type="InterPro" id="IPR005828">
    <property type="entry name" value="MFS_sugar_transport-like"/>
</dbReference>
<evidence type="ECO:0000256" key="8">
    <source>
        <dbReference type="SAM" id="Phobius"/>
    </source>
</evidence>
<organism evidence="10 11">
    <name type="scientific">Endozoicomonas numazuensis</name>
    <dbReference type="NCBI Taxonomy" id="1137799"/>
    <lineage>
        <taxon>Bacteria</taxon>
        <taxon>Pseudomonadati</taxon>
        <taxon>Pseudomonadota</taxon>
        <taxon>Gammaproteobacteria</taxon>
        <taxon>Oceanospirillales</taxon>
        <taxon>Endozoicomonadaceae</taxon>
        <taxon>Endozoicomonas</taxon>
    </lineage>
</organism>